<evidence type="ECO:0000259" key="11">
    <source>
        <dbReference type="Pfam" id="PF05922"/>
    </source>
</evidence>
<dbReference type="FunFam" id="3.30.70.80:FF:000002">
    <property type="entry name" value="Subtilisin-like protease SBT5.3"/>
    <property type="match status" value="1"/>
</dbReference>
<keyword evidence="3 8" id="KW-0732">Signal</keyword>
<reference evidence="13" key="1">
    <citation type="submission" date="2020-02" db="EMBL/GenBank/DDBJ databases">
        <authorList>
            <person name="Scholz U."/>
            <person name="Mascher M."/>
            <person name="Fiebig A."/>
        </authorList>
    </citation>
    <scope>NUCLEOTIDE SEQUENCE</scope>
</reference>
<dbReference type="InterPro" id="IPR045051">
    <property type="entry name" value="SBT"/>
</dbReference>
<evidence type="ECO:0000256" key="6">
    <source>
        <dbReference type="PIRSR" id="PIRSR615500-1"/>
    </source>
</evidence>
<feature type="active site" description="Charge relay system" evidence="6 7">
    <location>
        <position position="154"/>
    </location>
</feature>
<evidence type="ECO:0000256" key="7">
    <source>
        <dbReference type="PROSITE-ProRule" id="PRU01240"/>
    </source>
</evidence>
<proteinExistence type="inferred from homology"/>
<keyword evidence="5 7" id="KW-0720">Serine protease</keyword>
<feature type="active site" description="Charge relay system" evidence="6 7">
    <location>
        <position position="224"/>
    </location>
</feature>
<keyword evidence="2 7" id="KW-0645">Protease</keyword>
<dbReference type="AlphaFoldDB" id="A0A7I8LHR7"/>
<dbReference type="InterPro" id="IPR037045">
    <property type="entry name" value="S8pro/Inhibitor_I9_sf"/>
</dbReference>
<dbReference type="InterPro" id="IPR034197">
    <property type="entry name" value="Peptidases_S8_3"/>
</dbReference>
<evidence type="ECO:0000256" key="1">
    <source>
        <dbReference type="ARBA" id="ARBA00011073"/>
    </source>
</evidence>
<dbReference type="CDD" id="cd04852">
    <property type="entry name" value="Peptidases_S8_3"/>
    <property type="match status" value="1"/>
</dbReference>
<dbReference type="Proteomes" id="UP000663760">
    <property type="component" value="Chromosome 16"/>
</dbReference>
<dbReference type="PRINTS" id="PR00723">
    <property type="entry name" value="SUBTILISIN"/>
</dbReference>
<dbReference type="InterPro" id="IPR000209">
    <property type="entry name" value="Peptidase_S8/S53_dom"/>
</dbReference>
<feature type="domain" description="Inhibitor I9" evidence="11">
    <location>
        <begin position="31"/>
        <end position="117"/>
    </location>
</feature>
<evidence type="ECO:0000313" key="14">
    <source>
        <dbReference type="Proteomes" id="UP000663760"/>
    </source>
</evidence>
<dbReference type="Gene3D" id="2.60.40.2310">
    <property type="match status" value="1"/>
</dbReference>
<keyword evidence="14" id="KW-1185">Reference proteome</keyword>
<evidence type="ECO:0000259" key="10">
    <source>
        <dbReference type="Pfam" id="PF02225"/>
    </source>
</evidence>
<dbReference type="Gene3D" id="3.40.50.200">
    <property type="entry name" value="Peptidase S8/S53 domain"/>
    <property type="match status" value="1"/>
</dbReference>
<dbReference type="InterPro" id="IPR003137">
    <property type="entry name" value="PA_domain"/>
</dbReference>
<keyword evidence="4 7" id="KW-0378">Hydrolase</keyword>
<dbReference type="PROSITE" id="PS51892">
    <property type="entry name" value="SUBTILASE"/>
    <property type="match status" value="1"/>
</dbReference>
<dbReference type="EMBL" id="LR746279">
    <property type="protein sequence ID" value="CAA7409589.1"/>
    <property type="molecule type" value="Genomic_DNA"/>
</dbReference>
<comment type="similarity">
    <text evidence="1 7">Belongs to the peptidase S8 family.</text>
</comment>
<name>A0A7I8LHR7_SPIIN</name>
<dbReference type="CDD" id="cd02120">
    <property type="entry name" value="PA_subtilisin_like"/>
    <property type="match status" value="1"/>
</dbReference>
<dbReference type="Gene3D" id="3.30.70.80">
    <property type="entry name" value="Peptidase S8 propeptide/proteinase inhibitor I9"/>
    <property type="match status" value="1"/>
</dbReference>
<dbReference type="OrthoDB" id="206201at2759"/>
<feature type="chain" id="PRO_5029558226" evidence="8">
    <location>
        <begin position="28"/>
        <end position="773"/>
    </location>
</feature>
<dbReference type="InterPro" id="IPR023828">
    <property type="entry name" value="Peptidase_S8_Ser-AS"/>
</dbReference>
<protein>
    <submittedName>
        <fullName evidence="13">Uncharacterized protein</fullName>
    </submittedName>
</protein>
<evidence type="ECO:0000313" key="13">
    <source>
        <dbReference type="EMBL" id="CAA7409589.1"/>
    </source>
</evidence>
<organism evidence="13 14">
    <name type="scientific">Spirodela intermedia</name>
    <name type="common">Intermediate duckweed</name>
    <dbReference type="NCBI Taxonomy" id="51605"/>
    <lineage>
        <taxon>Eukaryota</taxon>
        <taxon>Viridiplantae</taxon>
        <taxon>Streptophyta</taxon>
        <taxon>Embryophyta</taxon>
        <taxon>Tracheophyta</taxon>
        <taxon>Spermatophyta</taxon>
        <taxon>Magnoliopsida</taxon>
        <taxon>Liliopsida</taxon>
        <taxon>Araceae</taxon>
        <taxon>Lemnoideae</taxon>
        <taxon>Spirodela</taxon>
    </lineage>
</organism>
<accession>A0A7I8LHR7</accession>
<evidence type="ECO:0000256" key="4">
    <source>
        <dbReference type="ARBA" id="ARBA00022801"/>
    </source>
</evidence>
<feature type="active site" description="Charge relay system" evidence="6 7">
    <location>
        <position position="562"/>
    </location>
</feature>
<feature type="domain" description="Subtilisin-like protease fibronectin type-III" evidence="12">
    <location>
        <begin position="675"/>
        <end position="770"/>
    </location>
</feature>
<dbReference type="GO" id="GO:0006508">
    <property type="term" value="P:proteolysis"/>
    <property type="evidence" value="ECO:0007669"/>
    <property type="project" value="UniProtKB-KW"/>
</dbReference>
<feature type="signal peptide" evidence="8">
    <location>
        <begin position="1"/>
        <end position="27"/>
    </location>
</feature>
<evidence type="ECO:0000259" key="12">
    <source>
        <dbReference type="Pfam" id="PF17766"/>
    </source>
</evidence>
<dbReference type="FunFam" id="3.50.30.30:FF:000005">
    <property type="entry name" value="subtilisin-like protease SBT1.5"/>
    <property type="match status" value="1"/>
</dbReference>
<evidence type="ECO:0000256" key="5">
    <source>
        <dbReference type="ARBA" id="ARBA00022825"/>
    </source>
</evidence>
<dbReference type="Pfam" id="PF00082">
    <property type="entry name" value="Peptidase_S8"/>
    <property type="match status" value="1"/>
</dbReference>
<dbReference type="GO" id="GO:0004252">
    <property type="term" value="F:serine-type endopeptidase activity"/>
    <property type="evidence" value="ECO:0007669"/>
    <property type="project" value="UniProtKB-UniRule"/>
</dbReference>
<dbReference type="SUPFAM" id="SSF52743">
    <property type="entry name" value="Subtilisin-like"/>
    <property type="match status" value="1"/>
</dbReference>
<dbReference type="Pfam" id="PF05922">
    <property type="entry name" value="Inhibitor_I9"/>
    <property type="match status" value="1"/>
</dbReference>
<dbReference type="InterPro" id="IPR041469">
    <property type="entry name" value="Subtilisin-like_FN3"/>
</dbReference>
<dbReference type="InterPro" id="IPR010259">
    <property type="entry name" value="S8pro/Inhibitor_I9"/>
</dbReference>
<dbReference type="PANTHER" id="PTHR10795">
    <property type="entry name" value="PROPROTEIN CONVERTASE SUBTILISIN/KEXIN"/>
    <property type="match status" value="1"/>
</dbReference>
<sequence length="773" mass="82262">MGSSPRKVLLSLQWLLVCALLQTPTSANRKSYVVYMGGHHHSREEVPLLQTDVVTVSHHEFLEPFVGSKEKARDAIFYSYTRHINGFAAHLEEEEAMEISKSPAVIAVFPNQMHALHTTRSWEFLGLESDGIVPDDSIWRKARLGEDTIIGNLDTGVWPESASFNDDGLGPIPSRWKGSCESSPSDPIRCNRKLIGARFFNKGYLAAGGTLTASQITSRDTDGHGTHTLATAAGRFVPDASIFGFGNGTAKGGAPSARVAVYKVCWGPTEGGRCFDADILAAFDQAIEDGVDVLSVSLGHRASDYIKDGLAIGSFHAVKDGITVVGSGGNSGPFWRTVENVAPWILTVGASTMDREFISYAILGSGVQLKGQSLSASSLPADQSYPLISSVDARAANSTLDEARLCSLGSLDPEKVKGKIVACLRGNVSNVEKGQTVLLAGGVGVIITNPAIRANHVPADPHVLPAVGLSYKDGLILYNYSNSFANPVARIIAPTTVVGTKPAPFMAAFSSRGPNPVNPEILKPDITAPGVSVLAAFTEAVGPSDNSFDNRRVRFNILSGTSMSCPHISGVAGLLKTLHPDWSPAAIKSAIMTTATTDDNQEKPILDSFFFTATPFSYGAGHVRPNVAMDPGLVYDLTVEDYLRFLCAIGYTSGEVAIFDGTPFACPLIPPRLLDLNYPSISVPRLSAPTTVNRKVKNVGSPGTYTAQVTPPQGISVKVTPETLVFSKYGQEEIFSVTVKAESGAQAGTYVFGRLTWSDGVHNVRSPIVIGVV</sequence>
<gene>
    <name evidence="13" type="ORF">SI8410_16020267</name>
</gene>
<evidence type="ECO:0000259" key="9">
    <source>
        <dbReference type="Pfam" id="PF00082"/>
    </source>
</evidence>
<evidence type="ECO:0000256" key="8">
    <source>
        <dbReference type="SAM" id="SignalP"/>
    </source>
</evidence>
<dbReference type="FunFam" id="2.60.40.2310:FF:000002">
    <property type="entry name" value="p69E protein-like"/>
    <property type="match status" value="1"/>
</dbReference>
<feature type="domain" description="PA" evidence="10">
    <location>
        <begin position="405"/>
        <end position="476"/>
    </location>
</feature>
<dbReference type="FunFam" id="3.40.50.200:FF:000006">
    <property type="entry name" value="Subtilisin-like protease SBT1.5"/>
    <property type="match status" value="1"/>
</dbReference>
<dbReference type="Gene3D" id="3.50.30.30">
    <property type="match status" value="1"/>
</dbReference>
<dbReference type="InterPro" id="IPR036852">
    <property type="entry name" value="Peptidase_S8/S53_dom_sf"/>
</dbReference>
<feature type="domain" description="Peptidase S8/S53" evidence="9">
    <location>
        <begin position="145"/>
        <end position="601"/>
    </location>
</feature>
<evidence type="ECO:0000256" key="2">
    <source>
        <dbReference type="ARBA" id="ARBA00022670"/>
    </source>
</evidence>
<dbReference type="Pfam" id="PF17766">
    <property type="entry name" value="fn3_6"/>
    <property type="match status" value="1"/>
</dbReference>
<dbReference type="Pfam" id="PF02225">
    <property type="entry name" value="PA"/>
    <property type="match status" value="1"/>
</dbReference>
<evidence type="ECO:0000256" key="3">
    <source>
        <dbReference type="ARBA" id="ARBA00022729"/>
    </source>
</evidence>
<dbReference type="PROSITE" id="PS00138">
    <property type="entry name" value="SUBTILASE_SER"/>
    <property type="match status" value="1"/>
</dbReference>
<dbReference type="InterPro" id="IPR015500">
    <property type="entry name" value="Peptidase_S8_subtilisin-rel"/>
</dbReference>